<keyword evidence="2" id="KW-1185">Reference proteome</keyword>
<organism evidence="1 2">
    <name type="scientific">Auricularia subglabra (strain TFB-10046 / SS5)</name>
    <name type="common">White-rot fungus</name>
    <name type="synonym">Auricularia delicata (strain TFB10046)</name>
    <dbReference type="NCBI Taxonomy" id="717982"/>
    <lineage>
        <taxon>Eukaryota</taxon>
        <taxon>Fungi</taxon>
        <taxon>Dikarya</taxon>
        <taxon>Basidiomycota</taxon>
        <taxon>Agaricomycotina</taxon>
        <taxon>Agaricomycetes</taxon>
        <taxon>Auriculariales</taxon>
        <taxon>Auriculariaceae</taxon>
        <taxon>Auricularia</taxon>
    </lineage>
</organism>
<proteinExistence type="predicted"/>
<evidence type="ECO:0000313" key="1">
    <source>
        <dbReference type="EMBL" id="EJD39731.1"/>
    </source>
</evidence>
<evidence type="ECO:0008006" key="3">
    <source>
        <dbReference type="Google" id="ProtNLM"/>
    </source>
</evidence>
<dbReference type="KEGG" id="adl:AURDEDRAFT_116056"/>
<evidence type="ECO:0000313" key="2">
    <source>
        <dbReference type="Proteomes" id="UP000006514"/>
    </source>
</evidence>
<dbReference type="InParanoid" id="J0D1L7"/>
<name>J0D1L7_AURST</name>
<dbReference type="AlphaFoldDB" id="J0D1L7"/>
<accession>J0D1L7</accession>
<dbReference type="EMBL" id="JH687810">
    <property type="protein sequence ID" value="EJD39731.1"/>
    <property type="molecule type" value="Genomic_DNA"/>
</dbReference>
<reference evidence="2" key="1">
    <citation type="journal article" date="2012" name="Science">
        <title>The Paleozoic origin of enzymatic lignin decomposition reconstructed from 31 fungal genomes.</title>
        <authorList>
            <person name="Floudas D."/>
            <person name="Binder M."/>
            <person name="Riley R."/>
            <person name="Barry K."/>
            <person name="Blanchette R.A."/>
            <person name="Henrissat B."/>
            <person name="Martinez A.T."/>
            <person name="Otillar R."/>
            <person name="Spatafora J.W."/>
            <person name="Yadav J.S."/>
            <person name="Aerts A."/>
            <person name="Benoit I."/>
            <person name="Boyd A."/>
            <person name="Carlson A."/>
            <person name="Copeland A."/>
            <person name="Coutinho P.M."/>
            <person name="de Vries R.P."/>
            <person name="Ferreira P."/>
            <person name="Findley K."/>
            <person name="Foster B."/>
            <person name="Gaskell J."/>
            <person name="Glotzer D."/>
            <person name="Gorecki P."/>
            <person name="Heitman J."/>
            <person name="Hesse C."/>
            <person name="Hori C."/>
            <person name="Igarashi K."/>
            <person name="Jurgens J.A."/>
            <person name="Kallen N."/>
            <person name="Kersten P."/>
            <person name="Kohler A."/>
            <person name="Kuees U."/>
            <person name="Kumar T.K.A."/>
            <person name="Kuo A."/>
            <person name="LaButti K."/>
            <person name="Larrondo L.F."/>
            <person name="Lindquist E."/>
            <person name="Ling A."/>
            <person name="Lombard V."/>
            <person name="Lucas S."/>
            <person name="Lundell T."/>
            <person name="Martin R."/>
            <person name="McLaughlin D.J."/>
            <person name="Morgenstern I."/>
            <person name="Morin E."/>
            <person name="Murat C."/>
            <person name="Nagy L.G."/>
            <person name="Nolan M."/>
            <person name="Ohm R.A."/>
            <person name="Patyshakuliyeva A."/>
            <person name="Rokas A."/>
            <person name="Ruiz-Duenas F.J."/>
            <person name="Sabat G."/>
            <person name="Salamov A."/>
            <person name="Samejima M."/>
            <person name="Schmutz J."/>
            <person name="Slot J.C."/>
            <person name="St John F."/>
            <person name="Stenlid J."/>
            <person name="Sun H."/>
            <person name="Sun S."/>
            <person name="Syed K."/>
            <person name="Tsang A."/>
            <person name="Wiebenga A."/>
            <person name="Young D."/>
            <person name="Pisabarro A."/>
            <person name="Eastwood D.C."/>
            <person name="Martin F."/>
            <person name="Cullen D."/>
            <person name="Grigoriev I.V."/>
            <person name="Hibbett D.S."/>
        </authorList>
    </citation>
    <scope>NUCLEOTIDE SEQUENCE [LARGE SCALE GENOMIC DNA]</scope>
    <source>
        <strain evidence="2">TFB10046</strain>
    </source>
</reference>
<dbReference type="Proteomes" id="UP000006514">
    <property type="component" value="Unassembled WGS sequence"/>
</dbReference>
<sequence length="409" mass="45965">MAISRAGQLPSDFKYRRSGEVPKDMLEAFARNMHRFRTFLFDGDMTTVDFSRPAPLLRKFVYDGWPWECVIPPDFLGSSIGQLRELHLRAAIFPAVCPALETVRHLRATYPEHHERQGYTAHFDRLFDLCPRLEVLHLHDLEGAPGVELPRGPAPQTLRTVKLNSRRRCDLSQLYTAWQLHSVPDVQLETGLECTSTIVALVAGALDLAMTADPEDEEKVLVVAHLSDSRKRMFAWDDVRNACGPAPLLAAVLKDGAAFAQMRALDVPLSALRLALRETARHWPRLAHLTVRIYESDPFDGDDDEFAQQPDKTPFDIGVPEYRLRWTFLECLCNAPALETLVLKVHMADGSDPPSLDDARNLRGQLVALSDCVPRDVSVYGFQDEVVRALLPCEMDNPRVAFMADSLDG</sequence>
<dbReference type="OrthoDB" id="2958367at2759"/>
<protein>
    <recommendedName>
        <fullName evidence="3">F-box domain-containing protein</fullName>
    </recommendedName>
</protein>
<gene>
    <name evidence="1" type="ORF">AURDEDRAFT_116056</name>
</gene>